<dbReference type="AlphaFoldDB" id="A0A0E9VKY4"/>
<sequence length="40" mass="4680">MPIYRHRMPQELIFHSTVFSMFNIGYPSISGSSTLYFQVP</sequence>
<reference evidence="1" key="2">
    <citation type="journal article" date="2015" name="Fish Shellfish Immunol.">
        <title>Early steps in the European eel (Anguilla anguilla)-Vibrio vulnificus interaction in the gills: Role of the RtxA13 toxin.</title>
        <authorList>
            <person name="Callol A."/>
            <person name="Pajuelo D."/>
            <person name="Ebbesson L."/>
            <person name="Teles M."/>
            <person name="MacKenzie S."/>
            <person name="Amaro C."/>
        </authorList>
    </citation>
    <scope>NUCLEOTIDE SEQUENCE</scope>
</reference>
<name>A0A0E9VKY4_ANGAN</name>
<protein>
    <submittedName>
        <fullName evidence="1">Uncharacterized protein</fullName>
    </submittedName>
</protein>
<reference evidence="1" key="1">
    <citation type="submission" date="2014-11" db="EMBL/GenBank/DDBJ databases">
        <authorList>
            <person name="Amaro Gonzalez C."/>
        </authorList>
    </citation>
    <scope>NUCLEOTIDE SEQUENCE</scope>
</reference>
<organism evidence="1">
    <name type="scientific">Anguilla anguilla</name>
    <name type="common">European freshwater eel</name>
    <name type="synonym">Muraena anguilla</name>
    <dbReference type="NCBI Taxonomy" id="7936"/>
    <lineage>
        <taxon>Eukaryota</taxon>
        <taxon>Metazoa</taxon>
        <taxon>Chordata</taxon>
        <taxon>Craniata</taxon>
        <taxon>Vertebrata</taxon>
        <taxon>Euteleostomi</taxon>
        <taxon>Actinopterygii</taxon>
        <taxon>Neopterygii</taxon>
        <taxon>Teleostei</taxon>
        <taxon>Anguilliformes</taxon>
        <taxon>Anguillidae</taxon>
        <taxon>Anguilla</taxon>
    </lineage>
</organism>
<evidence type="ECO:0000313" key="1">
    <source>
        <dbReference type="EMBL" id="JAH77878.1"/>
    </source>
</evidence>
<dbReference type="EMBL" id="GBXM01030699">
    <property type="protein sequence ID" value="JAH77878.1"/>
    <property type="molecule type" value="Transcribed_RNA"/>
</dbReference>
<proteinExistence type="predicted"/>
<accession>A0A0E9VKY4</accession>